<keyword evidence="2 4" id="KW-0697">Rotamase</keyword>
<keyword evidence="3 4" id="KW-0413">Isomerase</keyword>
<name>A0A9D1M7P4_9BACT</name>
<organism evidence="6 7">
    <name type="scientific">Candidatus Gallibacteroides avistercoris</name>
    <dbReference type="NCBI Taxonomy" id="2840833"/>
    <lineage>
        <taxon>Bacteria</taxon>
        <taxon>Pseudomonadati</taxon>
        <taxon>Bacteroidota</taxon>
        <taxon>Bacteroidia</taxon>
        <taxon>Bacteroidales</taxon>
        <taxon>Bacteroidaceae</taxon>
        <taxon>Bacteroidaceae incertae sedis</taxon>
        <taxon>Candidatus Gallibacteroides</taxon>
    </lineage>
</organism>
<dbReference type="CDD" id="cd00317">
    <property type="entry name" value="cyclophilin"/>
    <property type="match status" value="1"/>
</dbReference>
<dbReference type="Gene3D" id="2.40.100.10">
    <property type="entry name" value="Cyclophilin-like"/>
    <property type="match status" value="2"/>
</dbReference>
<dbReference type="Proteomes" id="UP000824112">
    <property type="component" value="Unassembled WGS sequence"/>
</dbReference>
<evidence type="ECO:0000259" key="5">
    <source>
        <dbReference type="PROSITE" id="PS50072"/>
    </source>
</evidence>
<evidence type="ECO:0000256" key="4">
    <source>
        <dbReference type="RuleBase" id="RU363019"/>
    </source>
</evidence>
<comment type="similarity">
    <text evidence="1 4">Belongs to the cyclophilin-type PPIase family.</text>
</comment>
<dbReference type="PANTHER" id="PTHR45625:SF4">
    <property type="entry name" value="PEPTIDYLPROLYL ISOMERASE DOMAIN AND WD REPEAT-CONTAINING PROTEIN 1"/>
    <property type="match status" value="1"/>
</dbReference>
<accession>A0A9D1M7P4</accession>
<dbReference type="PROSITE" id="PS00170">
    <property type="entry name" value="CSA_PPIASE_1"/>
    <property type="match status" value="1"/>
</dbReference>
<evidence type="ECO:0000313" key="7">
    <source>
        <dbReference type="Proteomes" id="UP000824112"/>
    </source>
</evidence>
<dbReference type="PROSITE" id="PS50072">
    <property type="entry name" value="CSA_PPIASE_2"/>
    <property type="match status" value="1"/>
</dbReference>
<protein>
    <recommendedName>
        <fullName evidence="4">Peptidyl-prolyl cis-trans isomerase</fullName>
        <shortName evidence="4">PPIase</shortName>
        <ecNumber evidence="4">5.2.1.8</ecNumber>
    </recommendedName>
</protein>
<comment type="function">
    <text evidence="4">PPIases accelerate the folding of proteins. It catalyzes the cis-trans isomerization of proline imidic peptide bonds in oligopeptides.</text>
</comment>
<comment type="caution">
    <text evidence="6">The sequence shown here is derived from an EMBL/GenBank/DDBJ whole genome shotgun (WGS) entry which is preliminary data.</text>
</comment>
<dbReference type="InterPro" id="IPR002130">
    <property type="entry name" value="Cyclophilin-type_PPIase_dom"/>
</dbReference>
<dbReference type="SUPFAM" id="SSF50891">
    <property type="entry name" value="Cyclophilin-like"/>
    <property type="match status" value="2"/>
</dbReference>
<dbReference type="InterPro" id="IPR044666">
    <property type="entry name" value="Cyclophilin_A-like"/>
</dbReference>
<feature type="domain" description="PPIase cyclophilin-type" evidence="5">
    <location>
        <begin position="8"/>
        <end position="246"/>
    </location>
</feature>
<dbReference type="PANTHER" id="PTHR45625">
    <property type="entry name" value="PEPTIDYL-PROLYL CIS-TRANS ISOMERASE-RELATED"/>
    <property type="match status" value="1"/>
</dbReference>
<dbReference type="GO" id="GO:0003755">
    <property type="term" value="F:peptidyl-prolyl cis-trans isomerase activity"/>
    <property type="evidence" value="ECO:0007669"/>
    <property type="project" value="UniProtKB-UniRule"/>
</dbReference>
<dbReference type="InterPro" id="IPR020892">
    <property type="entry name" value="Cyclophilin-type_PPIase_CS"/>
</dbReference>
<dbReference type="EC" id="5.2.1.8" evidence="4"/>
<evidence type="ECO:0000313" key="6">
    <source>
        <dbReference type="EMBL" id="HIU55211.1"/>
    </source>
</evidence>
<sequence length="253" mass="28631">MENKKETVVVIETTLGTIKVKLYNDTPLHRDNFIKLVKEGFYNDLLFHRVIKNFMIQGGDPESKNASAGKQLGVGGPGYTLPAEIKYPERFHKRGALSAARQGDEVNPEKKSSGSQFYIVWGEVYSDGKLDAIEKQLTQMQEQKIFHALAATHRSEIINLRRNRDQEGLYALQEELIKQTQKKMKELGPVRLTAEQRQVYKTVGGTPHLDGDYTVFGEVKEGLDVVEKIQQVQTGNADRPVKDIRMNMKIEGV</sequence>
<evidence type="ECO:0000256" key="3">
    <source>
        <dbReference type="ARBA" id="ARBA00023235"/>
    </source>
</evidence>
<dbReference type="AlphaFoldDB" id="A0A9D1M7P4"/>
<evidence type="ECO:0000256" key="1">
    <source>
        <dbReference type="ARBA" id="ARBA00007365"/>
    </source>
</evidence>
<proteinExistence type="inferred from homology"/>
<dbReference type="GO" id="GO:0006457">
    <property type="term" value="P:protein folding"/>
    <property type="evidence" value="ECO:0007669"/>
    <property type="project" value="InterPro"/>
</dbReference>
<reference evidence="6" key="2">
    <citation type="journal article" date="2021" name="PeerJ">
        <title>Extensive microbial diversity within the chicken gut microbiome revealed by metagenomics and culture.</title>
        <authorList>
            <person name="Gilroy R."/>
            <person name="Ravi A."/>
            <person name="Getino M."/>
            <person name="Pursley I."/>
            <person name="Horton D.L."/>
            <person name="Alikhan N.F."/>
            <person name="Baker D."/>
            <person name="Gharbi K."/>
            <person name="Hall N."/>
            <person name="Watson M."/>
            <person name="Adriaenssens E.M."/>
            <person name="Foster-Nyarko E."/>
            <person name="Jarju S."/>
            <person name="Secka A."/>
            <person name="Antonio M."/>
            <person name="Oren A."/>
            <person name="Chaudhuri R.R."/>
            <person name="La Ragione R."/>
            <person name="Hildebrand F."/>
            <person name="Pallen M.J."/>
        </authorList>
    </citation>
    <scope>NUCLEOTIDE SEQUENCE</scope>
    <source>
        <strain evidence="6">CHK158-818</strain>
    </source>
</reference>
<dbReference type="InterPro" id="IPR029000">
    <property type="entry name" value="Cyclophilin-like_dom_sf"/>
</dbReference>
<dbReference type="EMBL" id="DVNA01000122">
    <property type="protein sequence ID" value="HIU55211.1"/>
    <property type="molecule type" value="Genomic_DNA"/>
</dbReference>
<dbReference type="Pfam" id="PF00160">
    <property type="entry name" value="Pro_isomerase"/>
    <property type="match status" value="2"/>
</dbReference>
<gene>
    <name evidence="6" type="ORF">IAB03_05320</name>
</gene>
<reference evidence="6" key="1">
    <citation type="submission" date="2020-10" db="EMBL/GenBank/DDBJ databases">
        <authorList>
            <person name="Gilroy R."/>
        </authorList>
    </citation>
    <scope>NUCLEOTIDE SEQUENCE</scope>
    <source>
        <strain evidence="6">CHK158-818</strain>
    </source>
</reference>
<dbReference type="PRINTS" id="PR00153">
    <property type="entry name" value="CSAPPISMRASE"/>
</dbReference>
<evidence type="ECO:0000256" key="2">
    <source>
        <dbReference type="ARBA" id="ARBA00023110"/>
    </source>
</evidence>
<comment type="catalytic activity">
    <reaction evidence="4">
        <text>[protein]-peptidylproline (omega=180) = [protein]-peptidylproline (omega=0)</text>
        <dbReference type="Rhea" id="RHEA:16237"/>
        <dbReference type="Rhea" id="RHEA-COMP:10747"/>
        <dbReference type="Rhea" id="RHEA-COMP:10748"/>
        <dbReference type="ChEBI" id="CHEBI:83833"/>
        <dbReference type="ChEBI" id="CHEBI:83834"/>
        <dbReference type="EC" id="5.2.1.8"/>
    </reaction>
</comment>